<dbReference type="Proteomes" id="UP000182409">
    <property type="component" value="Unassembled WGS sequence"/>
</dbReference>
<protein>
    <submittedName>
        <fullName evidence="1">N-acetylglucosaminyl deacetylase, LmbE family</fullName>
    </submittedName>
</protein>
<dbReference type="PANTHER" id="PTHR12993">
    <property type="entry name" value="N-ACETYLGLUCOSAMINYL-PHOSPHATIDYLINOSITOL DE-N-ACETYLASE-RELATED"/>
    <property type="match status" value="1"/>
</dbReference>
<dbReference type="RefSeq" id="WP_083350247.1">
    <property type="nucleotide sequence ID" value="NZ_FNSD01000001.1"/>
</dbReference>
<dbReference type="SUPFAM" id="SSF102588">
    <property type="entry name" value="LmbE-like"/>
    <property type="match status" value="1"/>
</dbReference>
<evidence type="ECO:0000313" key="1">
    <source>
        <dbReference type="EMBL" id="SEB40181.1"/>
    </source>
</evidence>
<gene>
    <name evidence="1" type="ORF">SAMN05443244_0290</name>
</gene>
<dbReference type="InterPro" id="IPR003737">
    <property type="entry name" value="GlcNAc_PI_deacetylase-related"/>
</dbReference>
<dbReference type="AlphaFoldDB" id="A0A1H4J1Q3"/>
<dbReference type="OrthoDB" id="9815144at2"/>
<proteinExistence type="predicted"/>
<organism evidence="1 2">
    <name type="scientific">Terriglobus roseus</name>
    <dbReference type="NCBI Taxonomy" id="392734"/>
    <lineage>
        <taxon>Bacteria</taxon>
        <taxon>Pseudomonadati</taxon>
        <taxon>Acidobacteriota</taxon>
        <taxon>Terriglobia</taxon>
        <taxon>Terriglobales</taxon>
        <taxon>Acidobacteriaceae</taxon>
        <taxon>Terriglobus</taxon>
    </lineage>
</organism>
<accession>A0A1H4J1Q3</accession>
<dbReference type="GO" id="GO:0016811">
    <property type="term" value="F:hydrolase activity, acting on carbon-nitrogen (but not peptide) bonds, in linear amides"/>
    <property type="evidence" value="ECO:0007669"/>
    <property type="project" value="TreeGrafter"/>
</dbReference>
<dbReference type="InterPro" id="IPR024078">
    <property type="entry name" value="LmbE-like_dom_sf"/>
</dbReference>
<dbReference type="Pfam" id="PF02585">
    <property type="entry name" value="PIG-L"/>
    <property type="match status" value="1"/>
</dbReference>
<reference evidence="1 2" key="1">
    <citation type="submission" date="2016-10" db="EMBL/GenBank/DDBJ databases">
        <authorList>
            <person name="de Groot N.N."/>
        </authorList>
    </citation>
    <scope>NUCLEOTIDE SEQUENCE [LARGE SCALE GENOMIC DNA]</scope>
    <source>
        <strain evidence="1 2">AB35.6</strain>
    </source>
</reference>
<evidence type="ECO:0000313" key="2">
    <source>
        <dbReference type="Proteomes" id="UP000182409"/>
    </source>
</evidence>
<dbReference type="PANTHER" id="PTHR12993:SF11">
    <property type="entry name" value="N-ACETYLGLUCOSAMINYL-PHOSPHATIDYLINOSITOL DE-N-ACETYLASE"/>
    <property type="match status" value="1"/>
</dbReference>
<dbReference type="Gene3D" id="3.40.50.10320">
    <property type="entry name" value="LmbE-like"/>
    <property type="match status" value="1"/>
</dbReference>
<sequence>MPKRLMCVVAHPDDECFAFGGALALATKAGYETYVVCLTDGQAATNRGDSADGQDLGRMRRDEFARSCEVLGVTKHETLDYQDGRLEFEELNGVAKKLVERMRTWKPQIVLTFGLDGSLNVHADHTMVSCFTSAAFHWSARTKRFPDLGLPPHAPQRLFHQSTEFTLADREPQLPAPWTVELDVSTVKEVKFAAFREHTSQLAVMEKVRPYWEKFGDREHYTLAGTLTPQAAVLAQSMFDGIVED</sequence>
<name>A0A1H4J1Q3_9BACT</name>
<dbReference type="EMBL" id="FNSD01000001">
    <property type="protein sequence ID" value="SEB40181.1"/>
    <property type="molecule type" value="Genomic_DNA"/>
</dbReference>